<dbReference type="PANTHER" id="PTHR14690:SF9">
    <property type="entry name" value="GH08353P"/>
    <property type="match status" value="1"/>
</dbReference>
<evidence type="ECO:0000313" key="2">
    <source>
        <dbReference type="EMBL" id="GBP11343.1"/>
    </source>
</evidence>
<dbReference type="OrthoDB" id="3046016at2759"/>
<keyword evidence="3" id="KW-1185">Reference proteome</keyword>
<dbReference type="STRING" id="151549.A0A4C1TA14"/>
<evidence type="ECO:0000256" key="1">
    <source>
        <dbReference type="SAM" id="MobiDB-lite"/>
    </source>
</evidence>
<dbReference type="Gene3D" id="3.40.50.300">
    <property type="entry name" value="P-loop containing nucleotide triphosphate hydrolases"/>
    <property type="match status" value="1"/>
</dbReference>
<protein>
    <submittedName>
        <fullName evidence="2">Dynein regulatory complex protein 11</fullName>
    </submittedName>
</protein>
<dbReference type="InterPro" id="IPR052267">
    <property type="entry name" value="N-DRC_Component"/>
</dbReference>
<evidence type="ECO:0000313" key="3">
    <source>
        <dbReference type="Proteomes" id="UP000299102"/>
    </source>
</evidence>
<dbReference type="EMBL" id="BGZK01004873">
    <property type="protein sequence ID" value="GBP11343.1"/>
    <property type="molecule type" value="Genomic_DNA"/>
</dbReference>
<dbReference type="Gene3D" id="1.10.8.60">
    <property type="match status" value="1"/>
</dbReference>
<reference evidence="2 3" key="1">
    <citation type="journal article" date="2019" name="Commun. Biol.">
        <title>The bagworm genome reveals a unique fibroin gene that provides high tensile strength.</title>
        <authorList>
            <person name="Kono N."/>
            <person name="Nakamura H."/>
            <person name="Ohtoshi R."/>
            <person name="Tomita M."/>
            <person name="Numata K."/>
            <person name="Arakawa K."/>
        </authorList>
    </citation>
    <scope>NUCLEOTIDE SEQUENCE [LARGE SCALE GENOMIC DNA]</scope>
</reference>
<sequence length="647" mass="75983">MQHIADEILAGNRLGDPTPTPSEILRKEEERLAEEKRVREEKEAENLRRIAMGEEIEEIESAAELSPQELEELRLLNEYNTHVWNIQRMERSRKSIRELVHKTNKELNLSLELAGIKAPPPKPHLRDRAVLLIQMVYRKFMQAKRAKVRDVKVKLKLGMIHPSWSPPSAKIQLENVKSARRKLRQNFYEKWIEDIIKERGHARQHKTDEIMESIASEIRGWWQDWYKRVKVFDEFPWPEEGGSMLYTRGETFTPLEYLDWRKQAEKKQPQKPQLTKEQIKRLENDAKERQRKEIEKYKKSRLSPDTDPGFYIPVGSQFDPLKEVWFLYENTWKNLDIKEPLLNAIKGHIKEIIEGKAYYELNLELRPIVDDMMRLELDILKNALKADYDGKGQPVPLTLVRDRPKIKKSPKKDKSKPAVLFQKLVDEGPKGLKDLFMHVNKIARFMQPTVILINDVEKTFYKRVPPEEKFFDPTRLQKDFYKQIVKGLKGVDKILVIGLASEPWLSKGPTLQKSFPGLILLPRSDYGTMVNVLSALLMKYHGVDRFFNYHSVAQVLRGYDLNAVKEGVANLMNGERIAKLVYKPLEPVEVINAVMSVEDVHYLSELDYEAYKNWYKSYSRWGPKFEELREMIASQLEVKLKNDEEEK</sequence>
<accession>A0A4C1TA14</accession>
<feature type="region of interest" description="Disordered" evidence="1">
    <location>
        <begin position="1"/>
        <end position="37"/>
    </location>
</feature>
<dbReference type="InterPro" id="IPR027417">
    <property type="entry name" value="P-loop_NTPase"/>
</dbReference>
<dbReference type="Proteomes" id="UP000299102">
    <property type="component" value="Unassembled WGS sequence"/>
</dbReference>
<proteinExistence type="predicted"/>
<dbReference type="AlphaFoldDB" id="A0A4C1TA14"/>
<gene>
    <name evidence="2" type="primary">IQCA1</name>
    <name evidence="2" type="ORF">EVAR_101698_1</name>
</gene>
<feature type="compositionally biased region" description="Basic and acidic residues" evidence="1">
    <location>
        <begin position="24"/>
        <end position="37"/>
    </location>
</feature>
<organism evidence="2 3">
    <name type="scientific">Eumeta variegata</name>
    <name type="common">Bagworm moth</name>
    <name type="synonym">Eumeta japonica</name>
    <dbReference type="NCBI Taxonomy" id="151549"/>
    <lineage>
        <taxon>Eukaryota</taxon>
        <taxon>Metazoa</taxon>
        <taxon>Ecdysozoa</taxon>
        <taxon>Arthropoda</taxon>
        <taxon>Hexapoda</taxon>
        <taxon>Insecta</taxon>
        <taxon>Pterygota</taxon>
        <taxon>Neoptera</taxon>
        <taxon>Endopterygota</taxon>
        <taxon>Lepidoptera</taxon>
        <taxon>Glossata</taxon>
        <taxon>Ditrysia</taxon>
        <taxon>Tineoidea</taxon>
        <taxon>Psychidae</taxon>
        <taxon>Oiketicinae</taxon>
        <taxon>Eumeta</taxon>
    </lineage>
</organism>
<name>A0A4C1TA14_EUMVA</name>
<comment type="caution">
    <text evidence="2">The sequence shown here is derived from an EMBL/GenBank/DDBJ whole genome shotgun (WGS) entry which is preliminary data.</text>
</comment>
<dbReference type="PANTHER" id="PTHR14690">
    <property type="entry name" value="IQ MOTIF CONTAINING WITH AAA DOMAIN 1"/>
    <property type="match status" value="1"/>
</dbReference>